<feature type="chain" id="PRO_5042181556" evidence="1">
    <location>
        <begin position="23"/>
        <end position="212"/>
    </location>
</feature>
<dbReference type="EMBL" id="JAACAK010000022">
    <property type="protein sequence ID" value="NIR74066.1"/>
    <property type="molecule type" value="Genomic_DNA"/>
</dbReference>
<feature type="domain" description="Outer membrane protein beta-barrel" evidence="2">
    <location>
        <begin position="23"/>
        <end position="183"/>
    </location>
</feature>
<gene>
    <name evidence="3" type="ORF">GWO12_02990</name>
</gene>
<dbReference type="InterPro" id="IPR025665">
    <property type="entry name" value="Beta-barrel_OMP_2"/>
</dbReference>
<protein>
    <submittedName>
        <fullName evidence="3">PorT family protein</fullName>
    </submittedName>
</protein>
<dbReference type="Pfam" id="PF13568">
    <property type="entry name" value="OMP_b-brl_2"/>
    <property type="match status" value="1"/>
</dbReference>
<evidence type="ECO:0000313" key="3">
    <source>
        <dbReference type="EMBL" id="NIR74066.1"/>
    </source>
</evidence>
<accession>A0AAE4Z9N7</accession>
<evidence type="ECO:0000256" key="1">
    <source>
        <dbReference type="SAM" id="SignalP"/>
    </source>
</evidence>
<dbReference type="Proteomes" id="UP000702544">
    <property type="component" value="Unassembled WGS sequence"/>
</dbReference>
<proteinExistence type="predicted"/>
<reference evidence="3 4" key="1">
    <citation type="submission" date="2020-01" db="EMBL/GenBank/DDBJ databases">
        <title>Genomes assembled from Gulf of Kutch pelagic sediment metagenomes.</title>
        <authorList>
            <person name="Chandrashekar M."/>
            <person name="Mahajan M.S."/>
            <person name="Dave K.J."/>
            <person name="Vatsa P."/>
            <person name="Nathani N.M."/>
        </authorList>
    </citation>
    <scope>NUCLEOTIDE SEQUENCE [LARGE SCALE GENOMIC DNA]</scope>
    <source>
        <strain evidence="3">KS3-K002</strain>
    </source>
</reference>
<sequence length="212" mass="21925">MRRLALALIAALWAAGAEPAVAQVVSAGVRGGLNWATSDVGGFLFTEDVGTRSGSHVGLIAKADLSRYFAVQFEAVYSQKGFAEGDGVVALDVNYVELPVYLVVQLPGRISPHLLAGLVLGLETGCTATTATQRDVTCADIAAGPRTKGADSGLIFGLGVSLDAGPGQAFVDGVYNLGLTDIAQVSLEVTRIKTRTFYASAGYMIKIGSASR</sequence>
<name>A0AAE4Z9N7_9BACT</name>
<organism evidence="3 4">
    <name type="scientific">Candidatus Kutchimonas denitrificans</name>
    <dbReference type="NCBI Taxonomy" id="3056748"/>
    <lineage>
        <taxon>Bacteria</taxon>
        <taxon>Pseudomonadati</taxon>
        <taxon>Gemmatimonadota</taxon>
        <taxon>Gemmatimonadia</taxon>
        <taxon>Candidatus Palauibacterales</taxon>
        <taxon>Candidatus Palauibacteraceae</taxon>
        <taxon>Candidatus Kutchimonas</taxon>
    </lineage>
</organism>
<keyword evidence="1" id="KW-0732">Signal</keyword>
<comment type="caution">
    <text evidence="3">The sequence shown here is derived from an EMBL/GenBank/DDBJ whole genome shotgun (WGS) entry which is preliminary data.</text>
</comment>
<evidence type="ECO:0000259" key="2">
    <source>
        <dbReference type="Pfam" id="PF13568"/>
    </source>
</evidence>
<dbReference type="AlphaFoldDB" id="A0AAE4Z9N7"/>
<evidence type="ECO:0000313" key="4">
    <source>
        <dbReference type="Proteomes" id="UP000702544"/>
    </source>
</evidence>
<feature type="signal peptide" evidence="1">
    <location>
        <begin position="1"/>
        <end position="22"/>
    </location>
</feature>